<organism evidence="4">
    <name type="scientific">Pinguiococcus pyrenoidosus</name>
    <dbReference type="NCBI Taxonomy" id="172671"/>
    <lineage>
        <taxon>Eukaryota</taxon>
        <taxon>Sar</taxon>
        <taxon>Stramenopiles</taxon>
        <taxon>Ochrophyta</taxon>
        <taxon>Pinguiophyceae</taxon>
        <taxon>Pinguiochrysidales</taxon>
        <taxon>Pinguiochrysidaceae</taxon>
        <taxon>Pinguiococcus</taxon>
    </lineage>
</organism>
<dbReference type="PANTHER" id="PTHR12689:SF4">
    <property type="entry name" value="PROTEIN AAR2 HOMOLOG"/>
    <property type="match status" value="1"/>
</dbReference>
<dbReference type="InterPro" id="IPR033648">
    <property type="entry name" value="AAR2_C"/>
</dbReference>
<dbReference type="PANTHER" id="PTHR12689">
    <property type="entry name" value="A1 CISTRON SPLICING FACTOR AAR2-RELATED"/>
    <property type="match status" value="1"/>
</dbReference>
<evidence type="ECO:0000256" key="1">
    <source>
        <dbReference type="ARBA" id="ARBA00006281"/>
    </source>
</evidence>
<sequence>MDRRSASQKLEDGSFLVLLESPEGLDVGLDCNHQHVLTKFRGFKMVPPGVHFLHYGWGGKGGDSGQRKGLLFEGFKGQVLVLVWDSELAEFVLGSRRREALPEGAEEELVRAVKDRRMDAQLAAYSSLGPSVRRWSNLVNTLSPEVFQSAGVELLTTLVPDEDVNDGIDWDAAKAAAEMEAEGRARSKEEAVVPVDTGFVPETPVGRIIRARRKRQRPREVQAAGEAEAGEERPARTWIDVDDLWMGKDLEHISGLSAADLTRCLMDIGERVIEVVERDVGKQRAADGWRLLLGQWQLSFILAFWLLDGPALRQWQHLSQILMTSPTLVRERPQIAVTAARMTVGQLHFVPDELLEDYRENIDKHLVERSFYVEALEGFLQNLIANSDPPANPVPIQEAGMKLHGALERRTERTWAIPSNFGTLLDANGIEEALRLQEYNEDGPTLVLPEELTPILQYRP</sequence>
<dbReference type="CDD" id="cd13777">
    <property type="entry name" value="Aar2_N"/>
    <property type="match status" value="1"/>
</dbReference>
<dbReference type="Pfam" id="PF20981">
    <property type="entry name" value="AAR2_1st"/>
    <property type="match status" value="1"/>
</dbReference>
<comment type="similarity">
    <text evidence="1">Belongs to the AAR2 family.</text>
</comment>
<dbReference type="InterPro" id="IPR033647">
    <property type="entry name" value="Aar2_N"/>
</dbReference>
<dbReference type="InterPro" id="IPR038516">
    <property type="entry name" value="AAR2_N_sf"/>
</dbReference>
<evidence type="ECO:0000313" key="4">
    <source>
        <dbReference type="EMBL" id="CAD8256869.1"/>
    </source>
</evidence>
<dbReference type="InterPro" id="IPR007946">
    <property type="entry name" value="AAR2"/>
</dbReference>
<dbReference type="Gene3D" id="2.60.34.20">
    <property type="match status" value="1"/>
</dbReference>
<evidence type="ECO:0000259" key="3">
    <source>
        <dbReference type="Pfam" id="PF20981"/>
    </source>
</evidence>
<dbReference type="EMBL" id="HBEA01008262">
    <property type="protein sequence ID" value="CAD8256869.1"/>
    <property type="molecule type" value="Transcribed_RNA"/>
</dbReference>
<dbReference type="GO" id="GO:0000244">
    <property type="term" value="P:spliceosomal tri-snRNP complex assembly"/>
    <property type="evidence" value="ECO:0007669"/>
    <property type="project" value="TreeGrafter"/>
</dbReference>
<evidence type="ECO:0008006" key="5">
    <source>
        <dbReference type="Google" id="ProtNLM"/>
    </source>
</evidence>
<dbReference type="AlphaFoldDB" id="A0A7R9U7N6"/>
<protein>
    <recommendedName>
        <fullName evidence="5">AAR2 splicing factor homolog</fullName>
    </recommendedName>
</protein>
<feature type="domain" description="AAR2 N-terminal" evidence="3">
    <location>
        <begin position="13"/>
        <end position="148"/>
    </location>
</feature>
<evidence type="ECO:0000259" key="2">
    <source>
        <dbReference type="Pfam" id="PF05282"/>
    </source>
</evidence>
<proteinExistence type="inferred from homology"/>
<dbReference type="Pfam" id="PF05282">
    <property type="entry name" value="AAR2"/>
    <property type="match status" value="1"/>
</dbReference>
<reference evidence="4" key="1">
    <citation type="submission" date="2021-01" db="EMBL/GenBank/DDBJ databases">
        <authorList>
            <person name="Corre E."/>
            <person name="Pelletier E."/>
            <person name="Niang G."/>
            <person name="Scheremetjew M."/>
            <person name="Finn R."/>
            <person name="Kale V."/>
            <person name="Holt S."/>
            <person name="Cochrane G."/>
            <person name="Meng A."/>
            <person name="Brown T."/>
            <person name="Cohen L."/>
        </authorList>
    </citation>
    <scope>NUCLEOTIDE SEQUENCE</scope>
    <source>
        <strain evidence="4">CCMP2078</strain>
    </source>
</reference>
<dbReference type="CDD" id="cd13778">
    <property type="entry name" value="Aar2_C"/>
    <property type="match status" value="1"/>
</dbReference>
<dbReference type="InterPro" id="IPR038514">
    <property type="entry name" value="AAR2_C_sf"/>
</dbReference>
<name>A0A7R9U7N6_9STRA</name>
<feature type="domain" description="AAR2 C-terminal" evidence="2">
    <location>
        <begin position="255"/>
        <end position="388"/>
    </location>
</feature>
<accession>A0A7R9U7N6</accession>
<dbReference type="Gene3D" id="1.25.40.550">
    <property type="entry name" value="Aar2, C-terminal domain-like"/>
    <property type="match status" value="1"/>
</dbReference>
<gene>
    <name evidence="4" type="ORF">PPYR1160_LOCUS6361</name>
</gene>